<dbReference type="AlphaFoldDB" id="A0A1A8X157"/>
<dbReference type="EMBL" id="FLQU01000604">
    <property type="protein sequence ID" value="SBS87938.1"/>
    <property type="molecule type" value="Genomic_DNA"/>
</dbReference>
<reference evidence="4" key="1">
    <citation type="submission" date="2016-05" db="EMBL/GenBank/DDBJ databases">
        <authorList>
            <person name="Lavstsen T."/>
            <person name="Jespersen J.S."/>
        </authorList>
    </citation>
    <scope>NUCLEOTIDE SEQUENCE [LARGE SCALE GENOMIC DNA]</scope>
</reference>
<accession>A0A1A8X157</accession>
<evidence type="ECO:0000313" key="5">
    <source>
        <dbReference type="Proteomes" id="UP000078546"/>
    </source>
</evidence>
<evidence type="ECO:0000313" key="3">
    <source>
        <dbReference type="EMBL" id="SBS87938.1"/>
    </source>
</evidence>
<evidence type="ECO:0000313" key="6">
    <source>
        <dbReference type="Proteomes" id="UP000078560"/>
    </source>
</evidence>
<sequence>MRFFVVLFKLVFIFLIKITNNYEKLFFVICNTDYISKGVQQRGGNSNIFTFLNIHNKSKDNFKLYMTKKFKYKYKNTLEKRIKKGKIRNEINQKLKKKHSAYIVITEKLSKLDPEQKYFKYDKNILKEYENIKDIYKNKKLKRKFNQYDYWYSSKKKEAKYNYSRHVNFTITENKFNFKNVFSYFHILEIVHEKFKNNSFYINGLQSFINKYYDPVTQKRIKFYDKIREKIEMKKRNGKDTSDQDAEKEKEKEEKGKEKEQEQEHVREGTNKSNSVLPIQDGIEKENHDTLPVGDNSPQNSNRTMVVEGDNSASRKEFFEMIKKNLSEHEYSNEVNNDWSFKLFGSSTSCLLKKNAPMPYDIRNPFMKTKFSSKRRRYKERKLFDIINFKCKSRRERLMQNAVRKLARRKLKDEQYILDPMDAT</sequence>
<keyword evidence="2" id="KW-0732">Signal</keyword>
<proteinExistence type="predicted"/>
<name>A0A1A8X157_PLAOA</name>
<dbReference type="EMBL" id="FLQV01000765">
    <property type="protein sequence ID" value="SBS97895.1"/>
    <property type="molecule type" value="Genomic_DNA"/>
</dbReference>
<evidence type="ECO:0000313" key="4">
    <source>
        <dbReference type="EMBL" id="SBS97895.1"/>
    </source>
</evidence>
<protein>
    <recommendedName>
        <fullName evidence="7">Protein AMR3</fullName>
    </recommendedName>
</protein>
<organism evidence="4 5">
    <name type="scientific">Plasmodium ovale curtisi</name>
    <dbReference type="NCBI Taxonomy" id="864141"/>
    <lineage>
        <taxon>Eukaryota</taxon>
        <taxon>Sar</taxon>
        <taxon>Alveolata</taxon>
        <taxon>Apicomplexa</taxon>
        <taxon>Aconoidasida</taxon>
        <taxon>Haemosporida</taxon>
        <taxon>Plasmodiidae</taxon>
        <taxon>Plasmodium</taxon>
        <taxon>Plasmodium (Plasmodium)</taxon>
    </lineage>
</organism>
<evidence type="ECO:0000256" key="2">
    <source>
        <dbReference type="SAM" id="SignalP"/>
    </source>
</evidence>
<feature type="signal peptide" evidence="2">
    <location>
        <begin position="1"/>
        <end position="21"/>
    </location>
</feature>
<gene>
    <name evidence="4" type="ORF">POVCU1_041860</name>
    <name evidence="3" type="ORF">POVCU2_0045370</name>
</gene>
<feature type="chain" id="PRO_5015059755" description="Protein AMR3" evidence="2">
    <location>
        <begin position="22"/>
        <end position="424"/>
    </location>
</feature>
<dbReference type="Proteomes" id="UP000078546">
    <property type="component" value="Unassembled WGS sequence"/>
</dbReference>
<feature type="compositionally biased region" description="Basic and acidic residues" evidence="1">
    <location>
        <begin position="235"/>
        <end position="270"/>
    </location>
</feature>
<evidence type="ECO:0008006" key="7">
    <source>
        <dbReference type="Google" id="ProtNLM"/>
    </source>
</evidence>
<reference evidence="5 6" key="2">
    <citation type="submission" date="2016-05" db="EMBL/GenBank/DDBJ databases">
        <authorList>
            <person name="Naeem Raeece"/>
        </authorList>
    </citation>
    <scope>NUCLEOTIDE SEQUENCE [LARGE SCALE GENOMIC DNA]</scope>
</reference>
<evidence type="ECO:0000256" key="1">
    <source>
        <dbReference type="SAM" id="MobiDB-lite"/>
    </source>
</evidence>
<dbReference type="Proteomes" id="UP000078560">
    <property type="component" value="Unassembled WGS sequence"/>
</dbReference>
<feature type="region of interest" description="Disordered" evidence="1">
    <location>
        <begin position="235"/>
        <end position="305"/>
    </location>
</feature>